<feature type="transmembrane region" description="Helical" evidence="1">
    <location>
        <begin position="6"/>
        <end position="31"/>
    </location>
</feature>
<sequence length="360" mass="41834">MSAETIFITIIQCIIALSLLGTFVSYTIIATKRHKEARNRKRQAQLNQLIVDKILPQFIKEDLSEAVSEPLIDRKILDELALMDKTDRQLMIDTLIHLRWHVAGANAFILHRVYVLLELNQDSLQKIKSRRWQVNVQGLHELTLMDYAISDIDILRFNLSDVSELRSAARSAFMRFSKNEPFRFFDEIRDPLSIWELVGFFRILDQSKDTVKSNFANWIRYSRNKTVVICCMKLAAHEQSIEAIDSIEGLLNVNDHALRSHAINALGHLRALHTQDHLIKMYPNQPIDCQCEILFALGIFRTPGAIQFLKEQFLVTYDFEIENNVAGILARLMRGGQLNWTVPQLQERKQRILNYYLQEQ</sequence>
<dbReference type="EMBL" id="FOJM01000010">
    <property type="protein sequence ID" value="SFA51705.1"/>
    <property type="molecule type" value="Genomic_DNA"/>
</dbReference>
<dbReference type="OrthoDB" id="1454284at2"/>
<reference evidence="3" key="1">
    <citation type="submission" date="2016-10" db="EMBL/GenBank/DDBJ databases">
        <authorList>
            <person name="Varghese N."/>
            <person name="Submissions S."/>
        </authorList>
    </citation>
    <scope>NUCLEOTIDE SEQUENCE [LARGE SCALE GENOMIC DNA]</scope>
    <source>
        <strain evidence="3">DSM 18130</strain>
    </source>
</reference>
<protein>
    <recommendedName>
        <fullName evidence="4">HEAT repeat-containing protein</fullName>
    </recommendedName>
</protein>
<dbReference type="SUPFAM" id="SSF48371">
    <property type="entry name" value="ARM repeat"/>
    <property type="match status" value="1"/>
</dbReference>
<evidence type="ECO:0008006" key="4">
    <source>
        <dbReference type="Google" id="ProtNLM"/>
    </source>
</evidence>
<keyword evidence="1" id="KW-0812">Transmembrane</keyword>
<dbReference type="STRING" id="332999.SAMN04488511_110133"/>
<keyword evidence="1" id="KW-0472">Membrane</keyword>
<organism evidence="2 3">
    <name type="scientific">Pedobacter suwonensis</name>
    <dbReference type="NCBI Taxonomy" id="332999"/>
    <lineage>
        <taxon>Bacteria</taxon>
        <taxon>Pseudomonadati</taxon>
        <taxon>Bacteroidota</taxon>
        <taxon>Sphingobacteriia</taxon>
        <taxon>Sphingobacteriales</taxon>
        <taxon>Sphingobacteriaceae</taxon>
        <taxon>Pedobacter</taxon>
    </lineage>
</organism>
<dbReference type="InterPro" id="IPR016024">
    <property type="entry name" value="ARM-type_fold"/>
</dbReference>
<evidence type="ECO:0000256" key="1">
    <source>
        <dbReference type="SAM" id="Phobius"/>
    </source>
</evidence>
<proteinExistence type="predicted"/>
<dbReference type="AlphaFoldDB" id="A0A1I0TIY0"/>
<dbReference type="Proteomes" id="UP000198836">
    <property type="component" value="Unassembled WGS sequence"/>
</dbReference>
<dbReference type="RefSeq" id="WP_090984484.1">
    <property type="nucleotide sequence ID" value="NZ_FOJM01000010.1"/>
</dbReference>
<keyword evidence="1" id="KW-1133">Transmembrane helix</keyword>
<accession>A0A1I0TIY0</accession>
<keyword evidence="3" id="KW-1185">Reference proteome</keyword>
<name>A0A1I0TIY0_9SPHI</name>
<evidence type="ECO:0000313" key="2">
    <source>
        <dbReference type="EMBL" id="SFA51705.1"/>
    </source>
</evidence>
<gene>
    <name evidence="2" type="ORF">SAMN04488511_110133</name>
</gene>
<evidence type="ECO:0000313" key="3">
    <source>
        <dbReference type="Proteomes" id="UP000198836"/>
    </source>
</evidence>